<accession>A0A285SYN0</accession>
<organism evidence="3 4">
    <name type="scientific">Stappia indica</name>
    <dbReference type="NCBI Taxonomy" id="538381"/>
    <lineage>
        <taxon>Bacteria</taxon>
        <taxon>Pseudomonadati</taxon>
        <taxon>Pseudomonadota</taxon>
        <taxon>Alphaproteobacteria</taxon>
        <taxon>Hyphomicrobiales</taxon>
        <taxon>Stappiaceae</taxon>
        <taxon>Stappia</taxon>
    </lineage>
</organism>
<dbReference type="SUPFAM" id="SSF52540">
    <property type="entry name" value="P-loop containing nucleoside triphosphate hydrolases"/>
    <property type="match status" value="1"/>
</dbReference>
<evidence type="ECO:0000256" key="1">
    <source>
        <dbReference type="ARBA" id="ARBA00022741"/>
    </source>
</evidence>
<dbReference type="InterPro" id="IPR005654">
    <property type="entry name" value="ATPase_AFG1-like"/>
</dbReference>
<dbReference type="GO" id="GO:0016887">
    <property type="term" value="F:ATP hydrolysis activity"/>
    <property type="evidence" value="ECO:0007669"/>
    <property type="project" value="InterPro"/>
</dbReference>
<dbReference type="PANTHER" id="PTHR12169">
    <property type="entry name" value="ATPASE N2B"/>
    <property type="match status" value="1"/>
</dbReference>
<dbReference type="PANTHER" id="PTHR12169:SF6">
    <property type="entry name" value="AFG1-LIKE ATPASE"/>
    <property type="match status" value="1"/>
</dbReference>
<sequence>MMASTHPAGRTIPIAHTVTGRYDALVEAGEIERDPAQTEVVALLDRLNATLAETGPASKKSALGWLFGKRGAAKEPVKGLYVWGKVGRGKTMLMDLFFDIAVMKKKRRVHFHEFMADVHERVHAVRAAIRDGSISGDDPIPPVAADLAADTRLLCFDEFAVTDIADAMILGRLFTRLFELGVVVVATSNVAPDDLYRDGLNRGHFLGFVELLKTRVDVVCLDARTDYRMEKLAGAPLYLSPLGPETDRAVDDLWRKLTHGLPAHEEVLEMKGRKIPVTRTAAGVARFTFAELCEKPLGAADYQRLALSYHTFIVEGVPVMDLPQRNAAKRFINLVDTLYNNRNKLIVSAEAEPDGLYVATSGTESFEFQRTVSRLVEMRSQAWLSDPA</sequence>
<keyword evidence="1" id="KW-0547">Nucleotide-binding</keyword>
<evidence type="ECO:0000256" key="2">
    <source>
        <dbReference type="ARBA" id="ARBA00022840"/>
    </source>
</evidence>
<dbReference type="NCBIfam" id="NF040713">
    <property type="entry name" value="ZapE"/>
    <property type="match status" value="1"/>
</dbReference>
<dbReference type="AlphaFoldDB" id="A0A285SYN0"/>
<keyword evidence="3" id="KW-0131">Cell cycle</keyword>
<dbReference type="GO" id="GO:0005737">
    <property type="term" value="C:cytoplasm"/>
    <property type="evidence" value="ECO:0007669"/>
    <property type="project" value="TreeGrafter"/>
</dbReference>
<dbReference type="Gene3D" id="3.40.50.300">
    <property type="entry name" value="P-loop containing nucleotide triphosphate hydrolases"/>
    <property type="match status" value="1"/>
</dbReference>
<dbReference type="STRING" id="538381.GCA_001696535_03790"/>
<gene>
    <name evidence="3" type="ORF">SAMN05421512_107250</name>
</gene>
<protein>
    <submittedName>
        <fullName evidence="3">Cell division protein ZapE</fullName>
    </submittedName>
</protein>
<keyword evidence="2" id="KW-0067">ATP-binding</keyword>
<evidence type="ECO:0000313" key="3">
    <source>
        <dbReference type="EMBL" id="SOC13829.1"/>
    </source>
</evidence>
<dbReference type="Proteomes" id="UP000219331">
    <property type="component" value="Unassembled WGS sequence"/>
</dbReference>
<dbReference type="GO" id="GO:0051301">
    <property type="term" value="P:cell division"/>
    <property type="evidence" value="ECO:0007669"/>
    <property type="project" value="UniProtKB-KW"/>
</dbReference>
<keyword evidence="3" id="KW-0132">Cell division</keyword>
<keyword evidence="4" id="KW-1185">Reference proteome</keyword>
<dbReference type="Pfam" id="PF03969">
    <property type="entry name" value="AFG1_ATPase"/>
    <property type="match status" value="1"/>
</dbReference>
<name>A0A285SYN0_9HYPH</name>
<dbReference type="GO" id="GO:0005524">
    <property type="term" value="F:ATP binding"/>
    <property type="evidence" value="ECO:0007669"/>
    <property type="project" value="UniProtKB-KW"/>
</dbReference>
<evidence type="ECO:0000313" key="4">
    <source>
        <dbReference type="Proteomes" id="UP000219331"/>
    </source>
</evidence>
<reference evidence="3 4" key="1">
    <citation type="submission" date="2017-08" db="EMBL/GenBank/DDBJ databases">
        <authorList>
            <person name="de Groot N.N."/>
        </authorList>
    </citation>
    <scope>NUCLEOTIDE SEQUENCE [LARGE SCALE GENOMIC DNA]</scope>
    <source>
        <strain evidence="3 4">USBA 352</strain>
    </source>
</reference>
<proteinExistence type="predicted"/>
<dbReference type="EMBL" id="OBML01000007">
    <property type="protein sequence ID" value="SOC13829.1"/>
    <property type="molecule type" value="Genomic_DNA"/>
</dbReference>
<dbReference type="InterPro" id="IPR027417">
    <property type="entry name" value="P-loop_NTPase"/>
</dbReference>